<dbReference type="SMART" id="SM00493">
    <property type="entry name" value="TOPRIM"/>
    <property type="match status" value="1"/>
</dbReference>
<dbReference type="PIRSF" id="PIRSF002811">
    <property type="entry name" value="DnaG"/>
    <property type="match status" value="1"/>
</dbReference>
<dbReference type="InterPro" id="IPR006171">
    <property type="entry name" value="TOPRIM_dom"/>
</dbReference>
<dbReference type="Gene3D" id="3.90.980.10">
    <property type="entry name" value="DNA primase, catalytic core, N-terminal domain"/>
    <property type="match status" value="1"/>
</dbReference>
<evidence type="ECO:0000259" key="15">
    <source>
        <dbReference type="PROSITE" id="PS50880"/>
    </source>
</evidence>
<dbReference type="EC" id="2.7.7.101" evidence="12"/>
<evidence type="ECO:0000256" key="2">
    <source>
        <dbReference type="ARBA" id="ARBA00022515"/>
    </source>
</evidence>
<dbReference type="Pfam" id="PF13662">
    <property type="entry name" value="Toprim_4"/>
    <property type="match status" value="1"/>
</dbReference>
<dbReference type="PANTHER" id="PTHR30313">
    <property type="entry name" value="DNA PRIMASE"/>
    <property type="match status" value="1"/>
</dbReference>
<dbReference type="Pfam" id="PF10410">
    <property type="entry name" value="DnaB_bind"/>
    <property type="match status" value="1"/>
</dbReference>
<dbReference type="Pfam" id="PF01807">
    <property type="entry name" value="Zn_ribbon_DnaG"/>
    <property type="match status" value="1"/>
</dbReference>
<evidence type="ECO:0000256" key="13">
    <source>
        <dbReference type="PIRNR" id="PIRNR002811"/>
    </source>
</evidence>
<dbReference type="InterPro" id="IPR019475">
    <property type="entry name" value="DNA_primase_DnaB-bd"/>
</dbReference>
<dbReference type="CDD" id="cd03364">
    <property type="entry name" value="TOPRIM_DnaG_primases"/>
    <property type="match status" value="1"/>
</dbReference>
<evidence type="ECO:0000256" key="9">
    <source>
        <dbReference type="ARBA" id="ARBA00022842"/>
    </source>
</evidence>
<dbReference type="Gene3D" id="3.40.1360.10">
    <property type="match status" value="1"/>
</dbReference>
<name>A0ABR9JF96_9MICC</name>
<evidence type="ECO:0000256" key="12">
    <source>
        <dbReference type="HAMAP-Rule" id="MF_00974"/>
    </source>
</evidence>
<keyword evidence="3 12" id="KW-0808">Transferase</keyword>
<evidence type="ECO:0000313" key="17">
    <source>
        <dbReference type="Proteomes" id="UP000643525"/>
    </source>
</evidence>
<dbReference type="InterPro" id="IPR030846">
    <property type="entry name" value="DnaG_bac"/>
</dbReference>
<accession>A0ABR9JF96</accession>
<evidence type="ECO:0000256" key="8">
    <source>
        <dbReference type="ARBA" id="ARBA00022833"/>
    </source>
</evidence>
<dbReference type="InterPro" id="IPR002694">
    <property type="entry name" value="Znf_CHC2"/>
</dbReference>
<dbReference type="Proteomes" id="UP000643525">
    <property type="component" value="Unassembled WGS sequence"/>
</dbReference>
<evidence type="ECO:0000313" key="16">
    <source>
        <dbReference type="EMBL" id="MBE1524600.1"/>
    </source>
</evidence>
<evidence type="ECO:0000256" key="5">
    <source>
        <dbReference type="ARBA" id="ARBA00022705"/>
    </source>
</evidence>
<evidence type="ECO:0000256" key="1">
    <source>
        <dbReference type="ARBA" id="ARBA00022478"/>
    </source>
</evidence>
<evidence type="ECO:0000256" key="11">
    <source>
        <dbReference type="ARBA" id="ARBA00023163"/>
    </source>
</evidence>
<dbReference type="EMBL" id="JADBED010000001">
    <property type="protein sequence ID" value="MBE1524600.1"/>
    <property type="molecule type" value="Genomic_DNA"/>
</dbReference>
<keyword evidence="9" id="KW-0460">Magnesium</keyword>
<feature type="domain" description="Toprim" evidence="15">
    <location>
        <begin position="262"/>
        <end position="348"/>
    </location>
</feature>
<dbReference type="InterPro" id="IPR013173">
    <property type="entry name" value="DNA_primase_DnaG_DnaB-bd_dom"/>
</dbReference>
<dbReference type="InterPro" id="IPR013264">
    <property type="entry name" value="DNAG_N"/>
</dbReference>
<comment type="function">
    <text evidence="12 13">RNA polymerase that catalyzes the synthesis of short RNA molecules used as primers for DNA polymerase during DNA replication.</text>
</comment>
<evidence type="ECO:0000256" key="14">
    <source>
        <dbReference type="SAM" id="MobiDB-lite"/>
    </source>
</evidence>
<sequence>MAGLIKREDIDAVRERADLREVVEQYVTLKGAGIGSWKGLCPFHDERSPSFHIRPQVGTFHCFGCGESGDVIAFLMGMEHTSFQETVEKLAGRLGIELRYEDGGKGPDKAEIGRRQRLLDAHKIADEFFQQALQSPEAQIAREMLTGRGFTREHAAQFSVGYAPKGWDNLLKHLRAKGFSEEELTETGMFSSGGRGIYDRFRGRLMWPIRDMTGNTVGFGGRHLYAEDKGPKYLNSPETAIYKKSQVLYGIEHAKRHVAKQRQLVVVEGYTDVMACHVAGVETAVATCGTAFGEGHIRIARRLISDEGGAGEVIFTFDGDAAGQQAALKAFKEDHMFLAKTFIAVGPEGMDPCDIRQHRGDEAVKELVASKTPLFEFAIRAKLREFDLNTIEGRVGALRATAPIVGGIKDPALRPAYTRELAGWLGAEMDDVARAVTYAQKHQPSPQQEADRSSSANQGNGQNSRSPQRMDPAGEQRGGRGFVRPDTRDPAVLMERQALEVILQHPTHLTAEQWEEIFTVRFTAPAHQAIHDGVRIAAASASDPRNWVSAVRDEVPEPIKSFVSELAVTSLPTNSDEHLEKYCQSILNRLVELKITHQKANLLGSLQRMDPAQNPEEHQALNRELMELEQRRRALREAEWA</sequence>
<keyword evidence="2 12" id="KW-0639">Primosome</keyword>
<dbReference type="SUPFAM" id="SSF57783">
    <property type="entry name" value="Zinc beta-ribbon"/>
    <property type="match status" value="1"/>
</dbReference>
<evidence type="ECO:0000256" key="10">
    <source>
        <dbReference type="ARBA" id="ARBA00023125"/>
    </source>
</evidence>
<evidence type="ECO:0000256" key="4">
    <source>
        <dbReference type="ARBA" id="ARBA00022695"/>
    </source>
</evidence>
<feature type="compositionally biased region" description="Low complexity" evidence="14">
    <location>
        <begin position="453"/>
        <end position="466"/>
    </location>
</feature>
<feature type="zinc finger region" description="CHC2-type" evidence="12">
    <location>
        <begin position="41"/>
        <end position="65"/>
    </location>
</feature>
<dbReference type="PROSITE" id="PS50880">
    <property type="entry name" value="TOPRIM"/>
    <property type="match status" value="1"/>
</dbReference>
<comment type="domain">
    <text evidence="12">Contains an N-terminal zinc-binding domain, a central core domain that contains the primase activity, and a C-terminal DnaB-binding domain.</text>
</comment>
<organism evidence="16 17">
    <name type="scientific">Nesterenkonia lutea</name>
    <dbReference type="NCBI Taxonomy" id="272919"/>
    <lineage>
        <taxon>Bacteria</taxon>
        <taxon>Bacillati</taxon>
        <taxon>Actinomycetota</taxon>
        <taxon>Actinomycetes</taxon>
        <taxon>Micrococcales</taxon>
        <taxon>Micrococcaceae</taxon>
        <taxon>Nesterenkonia</taxon>
    </lineage>
</organism>
<keyword evidence="7 12" id="KW-0863">Zinc-finger</keyword>
<dbReference type="HAMAP" id="MF_00974">
    <property type="entry name" value="DNA_primase_DnaG"/>
    <property type="match status" value="1"/>
</dbReference>
<feature type="region of interest" description="Disordered" evidence="14">
    <location>
        <begin position="439"/>
        <end position="486"/>
    </location>
</feature>
<feature type="compositionally biased region" description="Basic and acidic residues" evidence="14">
    <location>
        <begin position="472"/>
        <end position="486"/>
    </location>
</feature>
<keyword evidence="10 12" id="KW-0238">DNA-binding</keyword>
<dbReference type="InterPro" id="IPR050219">
    <property type="entry name" value="DnaG_primase"/>
</dbReference>
<dbReference type="SMART" id="SM00400">
    <property type="entry name" value="ZnF_CHCC"/>
    <property type="match status" value="1"/>
</dbReference>
<dbReference type="RefSeq" id="WP_192595587.1">
    <property type="nucleotide sequence ID" value="NZ_BAAALJ010000002.1"/>
</dbReference>
<keyword evidence="5 12" id="KW-0235">DNA replication</keyword>
<protein>
    <recommendedName>
        <fullName evidence="12 13">DNA primase</fullName>
        <ecNumber evidence="12">2.7.7.101</ecNumber>
    </recommendedName>
</protein>
<dbReference type="SUPFAM" id="SSF56731">
    <property type="entry name" value="DNA primase core"/>
    <property type="match status" value="1"/>
</dbReference>
<dbReference type="Gene3D" id="3.90.580.10">
    <property type="entry name" value="Zinc finger, CHC2-type domain"/>
    <property type="match status" value="1"/>
</dbReference>
<evidence type="ECO:0000256" key="3">
    <source>
        <dbReference type="ARBA" id="ARBA00022679"/>
    </source>
</evidence>
<keyword evidence="1 12" id="KW-0240">DNA-directed RNA polymerase</keyword>
<gene>
    <name evidence="12" type="primary">dnaG</name>
    <name evidence="16" type="ORF">H4W27_001718</name>
</gene>
<dbReference type="NCBIfam" id="TIGR01391">
    <property type="entry name" value="dnaG"/>
    <property type="match status" value="1"/>
</dbReference>
<keyword evidence="17" id="KW-1185">Reference proteome</keyword>
<comment type="subunit">
    <text evidence="12">Monomer. Interacts with DnaB.</text>
</comment>
<evidence type="ECO:0000256" key="6">
    <source>
        <dbReference type="ARBA" id="ARBA00022723"/>
    </source>
</evidence>
<dbReference type="InterPro" id="IPR006295">
    <property type="entry name" value="DNA_primase_DnaG"/>
</dbReference>
<dbReference type="InterPro" id="IPR037068">
    <property type="entry name" value="DNA_primase_core_N_sf"/>
</dbReference>
<comment type="cofactor">
    <cofactor evidence="12 13">
        <name>Zn(2+)</name>
        <dbReference type="ChEBI" id="CHEBI:29105"/>
    </cofactor>
    <text evidence="12 13">Binds 1 zinc ion per monomer.</text>
</comment>
<keyword evidence="11 12" id="KW-0804">Transcription</keyword>
<dbReference type="InterPro" id="IPR036977">
    <property type="entry name" value="DNA_primase_Znf_CHC2"/>
</dbReference>
<proteinExistence type="inferred from homology"/>
<dbReference type="Pfam" id="PF08275">
    <property type="entry name" value="DNAG_N"/>
    <property type="match status" value="1"/>
</dbReference>
<comment type="caution">
    <text evidence="16">The sequence shown here is derived from an EMBL/GenBank/DDBJ whole genome shotgun (WGS) entry which is preliminary data.</text>
</comment>
<reference evidence="16 17" key="1">
    <citation type="submission" date="2020-10" db="EMBL/GenBank/DDBJ databases">
        <title>Sequencing the genomes of 1000 actinobacteria strains.</title>
        <authorList>
            <person name="Klenk H.-P."/>
        </authorList>
    </citation>
    <scope>NUCLEOTIDE SEQUENCE [LARGE SCALE GENOMIC DNA]</scope>
    <source>
        <strain evidence="16 17">DSM 15666</strain>
    </source>
</reference>
<keyword evidence="6 12" id="KW-0479">Metal-binding</keyword>
<evidence type="ECO:0000256" key="7">
    <source>
        <dbReference type="ARBA" id="ARBA00022771"/>
    </source>
</evidence>
<dbReference type="PANTHER" id="PTHR30313:SF2">
    <property type="entry name" value="DNA PRIMASE"/>
    <property type="match status" value="1"/>
</dbReference>
<comment type="similarity">
    <text evidence="12 13">Belongs to the DnaG primase family.</text>
</comment>
<comment type="catalytic activity">
    <reaction evidence="12">
        <text>ssDNA + n NTP = ssDNA/pppN(pN)n-1 hybrid + (n-1) diphosphate.</text>
        <dbReference type="EC" id="2.7.7.101"/>
    </reaction>
</comment>
<dbReference type="Pfam" id="PF08278">
    <property type="entry name" value="DnaG_DnaB_bind"/>
    <property type="match status" value="1"/>
</dbReference>
<dbReference type="GO" id="GO:0016779">
    <property type="term" value="F:nucleotidyltransferase activity"/>
    <property type="evidence" value="ECO:0007669"/>
    <property type="project" value="UniProtKB-KW"/>
</dbReference>
<keyword evidence="8 12" id="KW-0862">Zinc</keyword>
<dbReference type="InterPro" id="IPR034151">
    <property type="entry name" value="TOPRIM_DnaG_bac"/>
</dbReference>
<keyword evidence="4 12" id="KW-0548">Nucleotidyltransferase</keyword>